<evidence type="ECO:0000256" key="4">
    <source>
        <dbReference type="ARBA" id="ARBA00023186"/>
    </source>
</evidence>
<dbReference type="EMBL" id="JACHXK010000028">
    <property type="protein sequence ID" value="MBB3114243.1"/>
    <property type="molecule type" value="Genomic_DNA"/>
</dbReference>
<keyword evidence="3" id="KW-1005">Bacterial flagellum biogenesis</keyword>
<evidence type="ECO:0000313" key="8">
    <source>
        <dbReference type="EMBL" id="MBB3114243.1"/>
    </source>
</evidence>
<keyword evidence="8" id="KW-0282">Flagellum</keyword>
<evidence type="ECO:0000256" key="6">
    <source>
        <dbReference type="ARBA" id="ARBA00093785"/>
    </source>
</evidence>
<comment type="function">
    <text evidence="5">May act as an export chaperone for the filament capping protein FliD.</text>
</comment>
<keyword evidence="9" id="KW-1185">Reference proteome</keyword>
<evidence type="ECO:0000256" key="7">
    <source>
        <dbReference type="ARBA" id="ARBA00093797"/>
    </source>
</evidence>
<evidence type="ECO:0000256" key="2">
    <source>
        <dbReference type="ARBA" id="ARBA00022490"/>
    </source>
</evidence>
<gene>
    <name evidence="8" type="ORF">FHS18_006362</name>
</gene>
<keyword evidence="8" id="KW-0969">Cilium</keyword>
<proteinExistence type="inferred from homology"/>
<evidence type="ECO:0000256" key="1">
    <source>
        <dbReference type="ARBA" id="ARBA00004514"/>
    </source>
</evidence>
<organism evidence="8 9">
    <name type="scientific">Paenibacillus phyllosphaerae</name>
    <dbReference type="NCBI Taxonomy" id="274593"/>
    <lineage>
        <taxon>Bacteria</taxon>
        <taxon>Bacillati</taxon>
        <taxon>Bacillota</taxon>
        <taxon>Bacilli</taxon>
        <taxon>Bacillales</taxon>
        <taxon>Paenibacillaceae</taxon>
        <taxon>Paenibacillus</taxon>
    </lineage>
</organism>
<accession>A0A7W5B4H4</accession>
<name>A0A7W5B4H4_9BACL</name>
<dbReference type="RefSeq" id="WP_183604290.1">
    <property type="nucleotide sequence ID" value="NZ_JACHXK010000028.1"/>
</dbReference>
<evidence type="ECO:0000313" key="9">
    <source>
        <dbReference type="Proteomes" id="UP000570361"/>
    </source>
</evidence>
<dbReference type="Pfam" id="PF05400">
    <property type="entry name" value="FliT"/>
    <property type="match status" value="1"/>
</dbReference>
<keyword evidence="2" id="KW-0963">Cytoplasm</keyword>
<evidence type="ECO:0000256" key="3">
    <source>
        <dbReference type="ARBA" id="ARBA00022795"/>
    </source>
</evidence>
<sequence length="111" mass="13027">METPLERLKRLSAKLIEQLDEAKPESFDSYMTEREQIFEELKREGLSPAQRDDVNEILRMDKQITGAMQKLKAEAASELSKIKKGRQMRSTYDTDAYGGYQDESLFFDRRR</sequence>
<comment type="similarity">
    <text evidence="6">Belongs to the bacillales FliT family.</text>
</comment>
<dbReference type="AlphaFoldDB" id="A0A7W5B4H4"/>
<keyword evidence="8" id="KW-0966">Cell projection</keyword>
<reference evidence="8 9" key="1">
    <citation type="submission" date="2020-08" db="EMBL/GenBank/DDBJ databases">
        <title>Genomic Encyclopedia of Type Strains, Phase III (KMG-III): the genomes of soil and plant-associated and newly described type strains.</title>
        <authorList>
            <person name="Whitman W."/>
        </authorList>
    </citation>
    <scope>NUCLEOTIDE SEQUENCE [LARGE SCALE GENOMIC DNA]</scope>
    <source>
        <strain evidence="8 9">CECT 5862</strain>
    </source>
</reference>
<comment type="subcellular location">
    <subcellularLocation>
        <location evidence="1">Cytoplasm</location>
        <location evidence="1">Cytosol</location>
    </subcellularLocation>
</comment>
<dbReference type="InterPro" id="IPR008622">
    <property type="entry name" value="FliT"/>
</dbReference>
<evidence type="ECO:0000256" key="5">
    <source>
        <dbReference type="ARBA" id="ARBA00093765"/>
    </source>
</evidence>
<comment type="caution">
    <text evidence="8">The sequence shown here is derived from an EMBL/GenBank/DDBJ whole genome shotgun (WGS) entry which is preliminary data.</text>
</comment>
<keyword evidence="4" id="KW-0143">Chaperone</keyword>
<dbReference type="Proteomes" id="UP000570361">
    <property type="component" value="Unassembled WGS sequence"/>
</dbReference>
<protein>
    <recommendedName>
        <fullName evidence="7">Flagellar protein FliT</fullName>
    </recommendedName>
</protein>